<accession>A0A9P4W9D3</accession>
<gene>
    <name evidence="2" type="ORF">E8E13_004441</name>
</gene>
<dbReference type="EMBL" id="SWKU01000017">
    <property type="protein sequence ID" value="KAF2999294.1"/>
    <property type="molecule type" value="Genomic_DNA"/>
</dbReference>
<keyword evidence="3" id="KW-1185">Reference proteome</keyword>
<feature type="compositionally biased region" description="Basic and acidic residues" evidence="1">
    <location>
        <begin position="431"/>
        <end position="445"/>
    </location>
</feature>
<evidence type="ECO:0000256" key="1">
    <source>
        <dbReference type="SAM" id="MobiDB-lite"/>
    </source>
</evidence>
<evidence type="ECO:0000313" key="3">
    <source>
        <dbReference type="Proteomes" id="UP000801428"/>
    </source>
</evidence>
<feature type="compositionally biased region" description="Acidic residues" evidence="1">
    <location>
        <begin position="382"/>
        <end position="392"/>
    </location>
</feature>
<organism evidence="2 3">
    <name type="scientific">Curvularia kusanoi</name>
    <name type="common">Cochliobolus kusanoi</name>
    <dbReference type="NCBI Taxonomy" id="90978"/>
    <lineage>
        <taxon>Eukaryota</taxon>
        <taxon>Fungi</taxon>
        <taxon>Dikarya</taxon>
        <taxon>Ascomycota</taxon>
        <taxon>Pezizomycotina</taxon>
        <taxon>Dothideomycetes</taxon>
        <taxon>Pleosporomycetidae</taxon>
        <taxon>Pleosporales</taxon>
        <taxon>Pleosporineae</taxon>
        <taxon>Pleosporaceae</taxon>
        <taxon>Curvularia</taxon>
    </lineage>
</organism>
<protein>
    <submittedName>
        <fullName evidence="2">Uncharacterized protein</fullName>
    </submittedName>
</protein>
<feature type="region of interest" description="Disordered" evidence="1">
    <location>
        <begin position="364"/>
        <end position="460"/>
    </location>
</feature>
<comment type="caution">
    <text evidence="2">The sequence shown here is derived from an EMBL/GenBank/DDBJ whole genome shotgun (WGS) entry which is preliminary data.</text>
</comment>
<dbReference type="OrthoDB" id="2351940at2759"/>
<feature type="compositionally biased region" description="Basic and acidic residues" evidence="1">
    <location>
        <begin position="36"/>
        <end position="63"/>
    </location>
</feature>
<sequence length="587" mass="66942">MPRPPTSSPPPAGFSFAAGSFDYPHASTSPPAAARSESRNVLRLADEPPERSSAHLDRVEARRRANRRRLHRLFGPPRDTDDTAYDAIRRPPTAHPNRPRATPSERYLQRAQARIHEEREALMDSALEPFDPLSEHPPLSGAFLAFDFEDWLNTNAPQTAPGAPDVTQRRTKRRKLDHEANREIEYQNHKYGYKGQVVPGRLRMEVLSCDGGQIKRDNPMRIYDVENVLKNDKSVYCSESSKCNLLLRHVGDTPFALEKVVIRAPDRGFTSPIQEGLIFVAMSAEELLSGTSMYRLQHRTHSSSASPSPERRRYVRNAERISLREAADDPDIWQTSRRRLQDDVESRIERLRLRTQRLQQQAYAHQLARANSETLRSSEPPVDSDEDIDFDCDYTTSAGVSAPTPPPFHVTTTSEEDEESSNDDYPNVETMADRIHREGRWRPSSDDDNEDVAPRRNTGARFRQLLESAQFTDDYEMRARRISLGPRYRNILDNTEPIRASRLSRPSKIDVGPVDNEKGNILAPHARFFIKKNKSKITIKFEPAISGRNILLKLWSPRDSEDGNIDIESVQFYGYSGPRFFEATKTC</sequence>
<feature type="compositionally biased region" description="Pro residues" evidence="1">
    <location>
        <begin position="1"/>
        <end position="12"/>
    </location>
</feature>
<proteinExistence type="predicted"/>
<feature type="region of interest" description="Disordered" evidence="1">
    <location>
        <begin position="1"/>
        <end position="105"/>
    </location>
</feature>
<dbReference type="Proteomes" id="UP000801428">
    <property type="component" value="Unassembled WGS sequence"/>
</dbReference>
<feature type="region of interest" description="Disordered" evidence="1">
    <location>
        <begin position="155"/>
        <end position="178"/>
    </location>
</feature>
<reference evidence="2" key="1">
    <citation type="submission" date="2019-04" db="EMBL/GenBank/DDBJ databases">
        <title>Sequencing of skin fungus with MAO and IRED activity.</title>
        <authorList>
            <person name="Marsaioli A.J."/>
            <person name="Bonatto J.M.C."/>
            <person name="Reis Junior O."/>
        </authorList>
    </citation>
    <scope>NUCLEOTIDE SEQUENCE</scope>
    <source>
        <strain evidence="2">30M1</strain>
    </source>
</reference>
<evidence type="ECO:0000313" key="2">
    <source>
        <dbReference type="EMBL" id="KAF2999294.1"/>
    </source>
</evidence>
<dbReference type="AlphaFoldDB" id="A0A9P4W9D3"/>
<name>A0A9P4W9D3_CURKU</name>